<accession>A0A7W3SV85</accession>
<protein>
    <submittedName>
        <fullName evidence="1">Alpha-tubulin suppressor-like RCC1 family protein</fullName>
    </submittedName>
</protein>
<dbReference type="InterPro" id="IPR000408">
    <property type="entry name" value="Reg_chr_condens"/>
</dbReference>
<dbReference type="AlphaFoldDB" id="A0A7W3SV85"/>
<dbReference type="InterPro" id="IPR009091">
    <property type="entry name" value="RCC1/BLIP-II"/>
</dbReference>
<dbReference type="RefSeq" id="WP_182537357.1">
    <property type="nucleotide sequence ID" value="NZ_JACJIP010000023.1"/>
</dbReference>
<gene>
    <name evidence="1" type="ORF">FHR92_003360</name>
</gene>
<reference evidence="1 2" key="1">
    <citation type="submission" date="2020-08" db="EMBL/GenBank/DDBJ databases">
        <title>Genomic Encyclopedia of Type Strains, Phase III (KMG-III): the genomes of soil and plant-associated and newly described type strains.</title>
        <authorList>
            <person name="Whitman W."/>
        </authorList>
    </citation>
    <scope>NUCLEOTIDE SEQUENCE [LARGE SCALE GENOMIC DNA]</scope>
    <source>
        <strain evidence="1 2">CECT 8693</strain>
    </source>
</reference>
<dbReference type="EMBL" id="JACJIP010000023">
    <property type="protein sequence ID" value="MBA9086880.1"/>
    <property type="molecule type" value="Genomic_DNA"/>
</dbReference>
<comment type="caution">
    <text evidence="1">The sequence shown here is derived from an EMBL/GenBank/DDBJ whole genome shotgun (WGS) entry which is preliminary data.</text>
</comment>
<evidence type="ECO:0000313" key="1">
    <source>
        <dbReference type="EMBL" id="MBA9086880.1"/>
    </source>
</evidence>
<dbReference type="Proteomes" id="UP000567067">
    <property type="component" value="Unassembled WGS sequence"/>
</dbReference>
<dbReference type="SUPFAM" id="SSF50985">
    <property type="entry name" value="RCC1/BLIP-II"/>
    <property type="match status" value="1"/>
</dbReference>
<name>A0A7W3SV85_9BACL</name>
<sequence>MLGVQADGTLTAWGANRSGQLGISYAVPIPMKASVIKQIVQSVSVSIRLG</sequence>
<dbReference type="Pfam" id="PF00415">
    <property type="entry name" value="RCC1"/>
    <property type="match status" value="1"/>
</dbReference>
<organism evidence="1 2">
    <name type="scientific">Fontibacillus solani</name>
    <dbReference type="NCBI Taxonomy" id="1572857"/>
    <lineage>
        <taxon>Bacteria</taxon>
        <taxon>Bacillati</taxon>
        <taxon>Bacillota</taxon>
        <taxon>Bacilli</taxon>
        <taxon>Bacillales</taxon>
        <taxon>Paenibacillaceae</taxon>
        <taxon>Fontibacillus</taxon>
    </lineage>
</organism>
<keyword evidence="2" id="KW-1185">Reference proteome</keyword>
<dbReference type="Gene3D" id="2.130.10.30">
    <property type="entry name" value="Regulator of chromosome condensation 1/beta-lactamase-inhibitor protein II"/>
    <property type="match status" value="1"/>
</dbReference>
<proteinExistence type="predicted"/>
<evidence type="ECO:0000313" key="2">
    <source>
        <dbReference type="Proteomes" id="UP000567067"/>
    </source>
</evidence>